<dbReference type="EMBL" id="CAJJDP010000164">
    <property type="protein sequence ID" value="CAD8213528.1"/>
    <property type="molecule type" value="Genomic_DNA"/>
</dbReference>
<reference evidence="3" key="1">
    <citation type="submission" date="2021-01" db="EMBL/GenBank/DDBJ databases">
        <authorList>
            <consortium name="Genoscope - CEA"/>
            <person name="William W."/>
        </authorList>
    </citation>
    <scope>NUCLEOTIDE SEQUENCE</scope>
</reference>
<gene>
    <name evidence="3" type="ORF">POCTA_138.1.T1620047</name>
</gene>
<dbReference type="OMA" id="GYTPYSW"/>
<dbReference type="Pfam" id="PF07534">
    <property type="entry name" value="TLD"/>
    <property type="match status" value="1"/>
</dbReference>
<evidence type="ECO:0000313" key="3">
    <source>
        <dbReference type="EMBL" id="CAD8213528.1"/>
    </source>
</evidence>
<dbReference type="OrthoDB" id="300794at2759"/>
<name>A0A8S1YJ57_PAROT</name>
<sequence length="382" mass="44306">MYNLPFCPIHSYQILNLLELRAHDARLICGSCLLNLVQTQQIEDIRNVVDLIQVYNHPENAFKFTDVRERTVLASFLYDQRIQINMIKQKIEQLLDELATWQSELVQQSTNLLNVIKKDEFKQLFEQLANLDKGVRIEVIQEIQNKFYNYFKSIEVMNQVSTQKDFENLDQIYDNMNKKIVQSGKFEELFQFINKTEADYLQIANPFTHLIMNTIQQNVKRQIIKKMLIYQSQKHGLTFNAIKAAIVGRQNLLWFFKSSNNQCTEFGGYTPYSWQDEAKPYGATVSNPSFLFSKTLKQIYPIILDRGGCAQQFAQSSFILFGGTCNGDEDLRINPDFKSGYSRLGVSYKAPQGVDSTKYSTHLFGALAPNVIECEIYQIFFE</sequence>
<feature type="domain" description="TLDc" evidence="2">
    <location>
        <begin position="211"/>
        <end position="379"/>
    </location>
</feature>
<protein>
    <recommendedName>
        <fullName evidence="2">TLDc domain-containing protein</fullName>
    </recommendedName>
</protein>
<dbReference type="Proteomes" id="UP000683925">
    <property type="component" value="Unassembled WGS sequence"/>
</dbReference>
<feature type="coiled-coil region" evidence="1">
    <location>
        <begin position="84"/>
        <end position="111"/>
    </location>
</feature>
<dbReference type="AlphaFoldDB" id="A0A8S1YJ57"/>
<keyword evidence="1" id="KW-0175">Coiled coil</keyword>
<evidence type="ECO:0000259" key="2">
    <source>
        <dbReference type="Pfam" id="PF07534"/>
    </source>
</evidence>
<keyword evidence="4" id="KW-1185">Reference proteome</keyword>
<proteinExistence type="predicted"/>
<organism evidence="3 4">
    <name type="scientific">Paramecium octaurelia</name>
    <dbReference type="NCBI Taxonomy" id="43137"/>
    <lineage>
        <taxon>Eukaryota</taxon>
        <taxon>Sar</taxon>
        <taxon>Alveolata</taxon>
        <taxon>Ciliophora</taxon>
        <taxon>Intramacronucleata</taxon>
        <taxon>Oligohymenophorea</taxon>
        <taxon>Peniculida</taxon>
        <taxon>Parameciidae</taxon>
        <taxon>Paramecium</taxon>
    </lineage>
</organism>
<dbReference type="InterPro" id="IPR006571">
    <property type="entry name" value="TLDc_dom"/>
</dbReference>
<evidence type="ECO:0000313" key="4">
    <source>
        <dbReference type="Proteomes" id="UP000683925"/>
    </source>
</evidence>
<comment type="caution">
    <text evidence="3">The sequence shown here is derived from an EMBL/GenBank/DDBJ whole genome shotgun (WGS) entry which is preliminary data.</text>
</comment>
<accession>A0A8S1YJ57</accession>
<evidence type="ECO:0000256" key="1">
    <source>
        <dbReference type="SAM" id="Coils"/>
    </source>
</evidence>